<evidence type="ECO:0000313" key="7">
    <source>
        <dbReference type="RefSeq" id="XP_012921892.1"/>
    </source>
</evidence>
<dbReference type="SMART" id="SM00336">
    <property type="entry name" value="BBOX"/>
    <property type="match status" value="1"/>
</dbReference>
<gene>
    <name evidence="7" type="primary">Zbbx</name>
</gene>
<feature type="compositionally biased region" description="Polar residues" evidence="4">
    <location>
        <begin position="712"/>
        <end position="731"/>
    </location>
</feature>
<feature type="compositionally biased region" description="Polar residues" evidence="4">
    <location>
        <begin position="696"/>
        <end position="705"/>
    </location>
</feature>
<reference evidence="7" key="1">
    <citation type="submission" date="2025-08" db="UniProtKB">
        <authorList>
            <consortium name="RefSeq"/>
        </authorList>
    </citation>
    <scope>IDENTIFICATION</scope>
</reference>
<sequence length="754" mass="85363">MISQNNGTTIKLSPGKVKLKLLKQQLQEPVKQPINYKMANFSRNEKSKKKGKVCGQCENNAALLVCLECGEDYCSGCFAQIHQKGALKLHRTTLLQARSQVLSRVLDIAHGFIKEVNPDETTGGNNSMKETSGIQHVPKVLSPKGSHSEVEITTAKRAECTKPGERLLCEGSFDEEASSQSFQEELSQWRTENCEDQEKWNLRSAIPDSLEDCEVQTNLKIWREPLNVEFKEDSLSYMEKLWLKKHRRTPQEQLLSLLPDTFMHPYETSSEAQCVQNRNDEDSDVEETKVQYPAFFLPVEELNTERSETSIKIIELDDTYEEEFEEPGNLVPYKVELANADSQLRHTFHDDQKNSFPCEKDSYQHHIFNKVKTDLSKFDLPHNSTYYRDNIKEGTSNGDFENIVHPDSYYPDMEKVGESSTSETKLKEKSINIGSNRNFDDSNVSPESKNFLPTIDKSFFEEKLSQETKESLEFSNVYEKPNFEDSTSKESSLLLQAIAIRSKPITQQFQGLERFFTFDTNERCNLLPSHSLQYSYSYTRIALSGDQEWSPDSSLSTHADDTVALGVLQSVQHISPRIEQQKDQKSQRPSTANLPLSNLIKKSSRCLSYSPPQSRSAAALSLSRAASEISESDCIDMSSQNVPFLGNIAHQQSLDSSEKELNMLRNLEDPSEKLYDLTSEELSAFNNHSLKRSRSSSDFYNTSHVNGPCGSELSSSGEDTKMQPSLSLSESSTDEKEDLLDKQLVITASRSKSI</sequence>
<dbReference type="Proteomes" id="UP000694906">
    <property type="component" value="Unplaced"/>
</dbReference>
<dbReference type="GO" id="GO:0008270">
    <property type="term" value="F:zinc ion binding"/>
    <property type="evidence" value="ECO:0007669"/>
    <property type="project" value="UniProtKB-KW"/>
</dbReference>
<dbReference type="KEGG" id="hgl:101722695"/>
<keyword evidence="1 3" id="KW-0863">Zinc-finger</keyword>
<evidence type="ECO:0000259" key="5">
    <source>
        <dbReference type="PROSITE" id="PS50119"/>
    </source>
</evidence>
<keyword evidence="1 3" id="KW-0479">Metal-binding</keyword>
<dbReference type="CTD" id="79740"/>
<name>A0AAX6QKM6_HETGA</name>
<dbReference type="Pfam" id="PF22586">
    <property type="entry name" value="ANCHR-like_BBOX"/>
    <property type="match status" value="1"/>
</dbReference>
<evidence type="ECO:0000313" key="6">
    <source>
        <dbReference type="Proteomes" id="UP000694906"/>
    </source>
</evidence>
<evidence type="ECO:0000256" key="3">
    <source>
        <dbReference type="PROSITE-ProRule" id="PRU00024"/>
    </source>
</evidence>
<organism evidence="6 7">
    <name type="scientific">Heterocephalus glaber</name>
    <name type="common">Naked mole rat</name>
    <dbReference type="NCBI Taxonomy" id="10181"/>
    <lineage>
        <taxon>Eukaryota</taxon>
        <taxon>Metazoa</taxon>
        <taxon>Chordata</taxon>
        <taxon>Craniata</taxon>
        <taxon>Vertebrata</taxon>
        <taxon>Euteleostomi</taxon>
        <taxon>Mammalia</taxon>
        <taxon>Eutheria</taxon>
        <taxon>Euarchontoglires</taxon>
        <taxon>Glires</taxon>
        <taxon>Rodentia</taxon>
        <taxon>Hystricomorpha</taxon>
        <taxon>Bathyergidae</taxon>
        <taxon>Heterocephalus</taxon>
    </lineage>
</organism>
<keyword evidence="6" id="KW-1185">Reference proteome</keyword>
<feature type="domain" description="B box-type" evidence="5">
    <location>
        <begin position="49"/>
        <end position="95"/>
    </location>
</feature>
<dbReference type="Gene3D" id="4.10.830.40">
    <property type="match status" value="1"/>
</dbReference>
<keyword evidence="2" id="KW-0862">Zinc</keyword>
<proteinExistence type="predicted"/>
<protein>
    <submittedName>
        <fullName evidence="7">Zinc finger B-box domain-containing protein 1 isoform X1</fullName>
    </submittedName>
</protein>
<evidence type="ECO:0000256" key="2">
    <source>
        <dbReference type="ARBA" id="ARBA00022833"/>
    </source>
</evidence>
<dbReference type="GeneID" id="101722695"/>
<dbReference type="RefSeq" id="XP_012921892.1">
    <property type="nucleotide sequence ID" value="XM_013066438.2"/>
</dbReference>
<accession>A0AAX6QKM6</accession>
<dbReference type="InterPro" id="IPR037688">
    <property type="entry name" value="ZBBX"/>
</dbReference>
<evidence type="ECO:0000256" key="4">
    <source>
        <dbReference type="SAM" id="MobiDB-lite"/>
    </source>
</evidence>
<dbReference type="PROSITE" id="PS50119">
    <property type="entry name" value="ZF_BBOX"/>
    <property type="match status" value="1"/>
</dbReference>
<dbReference type="CDD" id="cd19818">
    <property type="entry name" value="Bbox1_ZBBX"/>
    <property type="match status" value="1"/>
</dbReference>
<feature type="region of interest" description="Disordered" evidence="4">
    <location>
        <begin position="692"/>
        <end position="754"/>
    </location>
</feature>
<dbReference type="PANTHER" id="PTHR28634">
    <property type="entry name" value="ZINC FINGER B-BOX DOMAIN-CONTAINING PROTEIN 1"/>
    <property type="match status" value="1"/>
</dbReference>
<evidence type="ECO:0000256" key="1">
    <source>
        <dbReference type="ARBA" id="ARBA00022771"/>
    </source>
</evidence>
<dbReference type="AlphaFoldDB" id="A0AAX6QKM6"/>
<dbReference type="InterPro" id="IPR000315">
    <property type="entry name" value="Znf_B-box"/>
</dbReference>
<dbReference type="PANTHER" id="PTHR28634:SF1">
    <property type="entry name" value="ZINC FINGER B-BOX DOMAIN-CONTAINING PROTEIN 1"/>
    <property type="match status" value="1"/>
</dbReference>